<dbReference type="Proteomes" id="UP000823935">
    <property type="component" value="Unassembled WGS sequence"/>
</dbReference>
<name>A0A9D1JIX8_9FIRM</name>
<feature type="transmembrane region" description="Helical" evidence="1">
    <location>
        <begin position="144"/>
        <end position="164"/>
    </location>
</feature>
<dbReference type="EMBL" id="DVIQ01000019">
    <property type="protein sequence ID" value="HIS30586.1"/>
    <property type="molecule type" value="Genomic_DNA"/>
</dbReference>
<reference evidence="3" key="1">
    <citation type="submission" date="2020-10" db="EMBL/GenBank/DDBJ databases">
        <authorList>
            <person name="Gilroy R."/>
        </authorList>
    </citation>
    <scope>NUCLEOTIDE SEQUENCE</scope>
    <source>
        <strain evidence="3">CHK190-19873</strain>
    </source>
</reference>
<keyword evidence="1" id="KW-1133">Transmembrane helix</keyword>
<sequence>MRVLYTCLTALVFGFLASRPAPALEASAYGLTLWFHTLVPTLLPFLILSGFCIQSGMLSSLSRLAKRLPGPFKKLSWGGLFALTAGMLCGFPTGAKILGDLRRNGKISAREGQCLLSFCNNASPGFVLTFLIHQNLGMDSQAPILLGIIYGLPLLYGCLSVSLLPPGPKVPETEKASSSQITFGLLDACIYDAAITLIKLGGYIILFSILAKILECLPFLSRETLCLLTGILELTGGIDRTADTLTAPLLLPAIISMVIFGGLCTLAQTASVLKGSGLSIKKYIVSRLALAVCGGLTVFLLQILGILQP</sequence>
<accession>A0A9D1JIX8</accession>
<feature type="transmembrane region" description="Helical" evidence="1">
    <location>
        <begin position="184"/>
        <end position="207"/>
    </location>
</feature>
<gene>
    <name evidence="3" type="ORF">IAB44_03410</name>
</gene>
<keyword evidence="2" id="KW-0732">Signal</keyword>
<evidence type="ECO:0000313" key="4">
    <source>
        <dbReference type="Proteomes" id="UP000823935"/>
    </source>
</evidence>
<feature type="transmembrane region" description="Helical" evidence="1">
    <location>
        <begin position="75"/>
        <end position="95"/>
    </location>
</feature>
<protein>
    <recommendedName>
        <fullName evidence="5">Sporulation integral membrane protein YlbJ</fullName>
    </recommendedName>
</protein>
<evidence type="ECO:0000313" key="3">
    <source>
        <dbReference type="EMBL" id="HIS30586.1"/>
    </source>
</evidence>
<feature type="transmembrane region" description="Helical" evidence="1">
    <location>
        <begin position="250"/>
        <end position="273"/>
    </location>
</feature>
<comment type="caution">
    <text evidence="3">The sequence shown here is derived from an EMBL/GenBank/DDBJ whole genome shotgun (WGS) entry which is preliminary data.</text>
</comment>
<evidence type="ECO:0000256" key="2">
    <source>
        <dbReference type="SAM" id="SignalP"/>
    </source>
</evidence>
<feature type="transmembrane region" description="Helical" evidence="1">
    <location>
        <begin position="33"/>
        <end position="54"/>
    </location>
</feature>
<feature type="chain" id="PRO_5038800193" description="Sporulation integral membrane protein YlbJ" evidence="2">
    <location>
        <begin position="24"/>
        <end position="309"/>
    </location>
</feature>
<feature type="transmembrane region" description="Helical" evidence="1">
    <location>
        <begin position="285"/>
        <end position="307"/>
    </location>
</feature>
<keyword evidence="1" id="KW-0472">Membrane</keyword>
<reference evidence="3" key="2">
    <citation type="journal article" date="2021" name="PeerJ">
        <title>Extensive microbial diversity within the chicken gut microbiome revealed by metagenomics and culture.</title>
        <authorList>
            <person name="Gilroy R."/>
            <person name="Ravi A."/>
            <person name="Getino M."/>
            <person name="Pursley I."/>
            <person name="Horton D.L."/>
            <person name="Alikhan N.F."/>
            <person name="Baker D."/>
            <person name="Gharbi K."/>
            <person name="Hall N."/>
            <person name="Watson M."/>
            <person name="Adriaenssens E.M."/>
            <person name="Foster-Nyarko E."/>
            <person name="Jarju S."/>
            <person name="Secka A."/>
            <person name="Antonio M."/>
            <person name="Oren A."/>
            <person name="Chaudhuri R.R."/>
            <person name="La Ragione R."/>
            <person name="Hildebrand F."/>
            <person name="Pallen M.J."/>
        </authorList>
    </citation>
    <scope>NUCLEOTIDE SEQUENCE</scope>
    <source>
        <strain evidence="3">CHK190-19873</strain>
    </source>
</reference>
<organism evidence="3 4">
    <name type="scientific">Candidatus Limivivens intestinipullorum</name>
    <dbReference type="NCBI Taxonomy" id="2840858"/>
    <lineage>
        <taxon>Bacteria</taxon>
        <taxon>Bacillati</taxon>
        <taxon>Bacillota</taxon>
        <taxon>Clostridia</taxon>
        <taxon>Lachnospirales</taxon>
        <taxon>Lachnospiraceae</taxon>
        <taxon>Lachnospiraceae incertae sedis</taxon>
        <taxon>Candidatus Limivivens</taxon>
    </lineage>
</organism>
<proteinExistence type="predicted"/>
<evidence type="ECO:0000256" key="1">
    <source>
        <dbReference type="SAM" id="Phobius"/>
    </source>
</evidence>
<feature type="signal peptide" evidence="2">
    <location>
        <begin position="1"/>
        <end position="23"/>
    </location>
</feature>
<dbReference type="AlphaFoldDB" id="A0A9D1JIX8"/>
<keyword evidence="1" id="KW-0812">Transmembrane</keyword>
<evidence type="ECO:0008006" key="5">
    <source>
        <dbReference type="Google" id="ProtNLM"/>
    </source>
</evidence>